<feature type="region of interest" description="Disordered" evidence="1">
    <location>
        <begin position="71"/>
        <end position="92"/>
    </location>
</feature>
<dbReference type="KEGG" id="mtun:MTUNDRAET4_3829"/>
<proteinExistence type="predicted"/>
<evidence type="ECO:0000313" key="2">
    <source>
        <dbReference type="EMBL" id="VFU10710.1"/>
    </source>
</evidence>
<gene>
    <name evidence="2" type="ORF">MTUNDRAET4_3829</name>
</gene>
<accession>A0A4U8Z5C4</accession>
<name>A0A4U8Z5C4_METTU</name>
<dbReference type="AlphaFoldDB" id="A0A4U8Z5C4"/>
<evidence type="ECO:0000313" key="3">
    <source>
        <dbReference type="Proteomes" id="UP000294360"/>
    </source>
</evidence>
<dbReference type="Proteomes" id="UP000294360">
    <property type="component" value="Chromosome"/>
</dbReference>
<dbReference type="EMBL" id="LR536450">
    <property type="protein sequence ID" value="VFU10710.1"/>
    <property type="molecule type" value="Genomic_DNA"/>
</dbReference>
<reference evidence="2 3" key="1">
    <citation type="submission" date="2019-03" db="EMBL/GenBank/DDBJ databases">
        <authorList>
            <person name="Kox A.R. M."/>
        </authorList>
    </citation>
    <scope>NUCLEOTIDE SEQUENCE [LARGE SCALE GENOMIC DNA]</scope>
    <source>
        <strain evidence="2">MTUNDRAET4 annotated genome</strain>
    </source>
</reference>
<protein>
    <submittedName>
        <fullName evidence="2">Uncharacterized protein</fullName>
    </submittedName>
</protein>
<sequence>MTLGQEAGAAGMERIVSMLQPTCRSLRWHYPDSGSMGVISAAVSSSTPGRMFNVARYAGLSKRARALCAPPHGANRSATPPVSSVAAKALTV</sequence>
<evidence type="ECO:0000256" key="1">
    <source>
        <dbReference type="SAM" id="MobiDB-lite"/>
    </source>
</evidence>
<organism evidence="2 3">
    <name type="scientific">Methylocella tundrae</name>
    <dbReference type="NCBI Taxonomy" id="227605"/>
    <lineage>
        <taxon>Bacteria</taxon>
        <taxon>Pseudomonadati</taxon>
        <taxon>Pseudomonadota</taxon>
        <taxon>Alphaproteobacteria</taxon>
        <taxon>Hyphomicrobiales</taxon>
        <taxon>Beijerinckiaceae</taxon>
        <taxon>Methylocella</taxon>
    </lineage>
</organism>